<dbReference type="NCBIfam" id="TIGR00005">
    <property type="entry name" value="rluA_subfam"/>
    <property type="match status" value="1"/>
</dbReference>
<dbReference type="InterPro" id="IPR006225">
    <property type="entry name" value="PsdUridine_synth_RluC/D"/>
</dbReference>
<dbReference type="PROSITE" id="PS50889">
    <property type="entry name" value="S4"/>
    <property type="match status" value="1"/>
</dbReference>
<dbReference type="Gene3D" id="3.30.2350.10">
    <property type="entry name" value="Pseudouridine synthase"/>
    <property type="match status" value="1"/>
</dbReference>
<protein>
    <recommendedName>
        <fullName evidence="6">Pseudouridine synthase</fullName>
        <ecNumber evidence="6">5.4.99.-</ecNumber>
    </recommendedName>
</protein>
<dbReference type="RefSeq" id="WP_004868708.1">
    <property type="nucleotide sequence ID" value="NZ_CP005986.1"/>
</dbReference>
<dbReference type="Pfam" id="PF00849">
    <property type="entry name" value="PseudoU_synth_2"/>
    <property type="match status" value="1"/>
</dbReference>
<dbReference type="InterPro" id="IPR036986">
    <property type="entry name" value="S4_RNA-bd_sf"/>
</dbReference>
<evidence type="ECO:0000256" key="1">
    <source>
        <dbReference type="ARBA" id="ARBA00010876"/>
    </source>
</evidence>
<proteinExistence type="inferred from homology"/>
<evidence type="ECO:0000256" key="6">
    <source>
        <dbReference type="RuleBase" id="RU362028"/>
    </source>
</evidence>
<reference evidence="8 9" key="1">
    <citation type="journal article" date="2009" name="J. Bacteriol.">
        <title>Draft genome sequence of the extremely acidophilic bacterium Acidithiobacillus caldus ATCC 51756 reveals metabolic versatility in the genus Acidithiobacillus.</title>
        <authorList>
            <person name="Valdes J."/>
            <person name="Quatrini R."/>
            <person name="Hallberg K."/>
            <person name="Dopson M."/>
            <person name="Valenzuela P.D."/>
            <person name="Holmes D.S."/>
        </authorList>
    </citation>
    <scope>NUCLEOTIDE SEQUENCE [LARGE SCALE GENOMIC DNA]</scope>
    <source>
        <strain evidence="9">ATCC 51756 / DSM 8584 / KU</strain>
    </source>
</reference>
<evidence type="ECO:0000256" key="3">
    <source>
        <dbReference type="ARBA" id="ARBA00036882"/>
    </source>
</evidence>
<keyword evidence="5" id="KW-0694">RNA-binding</keyword>
<dbReference type="InterPro" id="IPR006145">
    <property type="entry name" value="PsdUridine_synth_RsuA/RluA"/>
</dbReference>
<dbReference type="GO" id="GO:0000455">
    <property type="term" value="P:enzyme-directed rRNA pseudouridine synthesis"/>
    <property type="evidence" value="ECO:0007669"/>
    <property type="project" value="UniProtKB-ARBA"/>
</dbReference>
<dbReference type="GO" id="GO:0003723">
    <property type="term" value="F:RNA binding"/>
    <property type="evidence" value="ECO:0007669"/>
    <property type="project" value="UniProtKB-KW"/>
</dbReference>
<feature type="domain" description="RNA-binding S4" evidence="7">
    <location>
        <begin position="19"/>
        <end position="78"/>
    </location>
</feature>
<dbReference type="GO" id="GO:0016829">
    <property type="term" value="F:lyase activity"/>
    <property type="evidence" value="ECO:0007669"/>
    <property type="project" value="UniProtKB-KW"/>
</dbReference>
<feature type="active site" evidence="4">
    <location>
        <position position="139"/>
    </location>
</feature>
<name>A0A059ZX52_ACICK</name>
<dbReference type="HOGENOM" id="CLU_016902_4_0_6"/>
<organism evidence="8 9">
    <name type="scientific">Acidithiobacillus caldus (strain ATCC 51756 / DSM 8584 / KU)</name>
    <dbReference type="NCBI Taxonomy" id="637389"/>
    <lineage>
        <taxon>Bacteria</taxon>
        <taxon>Pseudomonadati</taxon>
        <taxon>Pseudomonadota</taxon>
        <taxon>Acidithiobacillia</taxon>
        <taxon>Acidithiobacillales</taxon>
        <taxon>Acidithiobacillaceae</taxon>
        <taxon>Acidithiobacillus</taxon>
    </lineage>
</organism>
<dbReference type="KEGG" id="acz:Acaty_c2272"/>
<comment type="function">
    <text evidence="6">Responsible for synthesis of pseudouridine from uracil.</text>
</comment>
<comment type="similarity">
    <text evidence="1 6">Belongs to the pseudouridine synthase RluA family.</text>
</comment>
<dbReference type="eggNOG" id="COG0564">
    <property type="taxonomic scope" value="Bacteria"/>
</dbReference>
<dbReference type="PROSITE" id="PS01129">
    <property type="entry name" value="PSI_RLU"/>
    <property type="match status" value="1"/>
</dbReference>
<dbReference type="InterPro" id="IPR006224">
    <property type="entry name" value="PsdUridine_synth_RluA-like_CS"/>
</dbReference>
<dbReference type="Pfam" id="PF01479">
    <property type="entry name" value="S4"/>
    <property type="match status" value="1"/>
</dbReference>
<evidence type="ECO:0000256" key="4">
    <source>
        <dbReference type="PIRSR" id="PIRSR606225-1"/>
    </source>
</evidence>
<evidence type="ECO:0000256" key="2">
    <source>
        <dbReference type="ARBA" id="ARBA00023235"/>
    </source>
</evidence>
<evidence type="ECO:0000313" key="9">
    <source>
        <dbReference type="Proteomes" id="UP000005522"/>
    </source>
</evidence>
<comment type="catalytic activity">
    <reaction evidence="6">
        <text>a uridine in RNA = a pseudouridine in RNA</text>
        <dbReference type="Rhea" id="RHEA:48348"/>
        <dbReference type="Rhea" id="RHEA-COMP:12068"/>
        <dbReference type="Rhea" id="RHEA-COMP:12069"/>
        <dbReference type="ChEBI" id="CHEBI:65314"/>
        <dbReference type="ChEBI" id="CHEBI:65315"/>
    </reaction>
</comment>
<dbReference type="AlphaFoldDB" id="A0A059ZX52"/>
<dbReference type="CDD" id="cd02869">
    <property type="entry name" value="PseudoU_synth_RluA_like"/>
    <property type="match status" value="1"/>
</dbReference>
<dbReference type="PANTHER" id="PTHR21600:SF44">
    <property type="entry name" value="RIBOSOMAL LARGE SUBUNIT PSEUDOURIDINE SYNTHASE D"/>
    <property type="match status" value="1"/>
</dbReference>
<dbReference type="CDD" id="cd00165">
    <property type="entry name" value="S4"/>
    <property type="match status" value="1"/>
</dbReference>
<evidence type="ECO:0000259" key="7">
    <source>
        <dbReference type="SMART" id="SM00363"/>
    </source>
</evidence>
<accession>A0A059ZX52</accession>
<dbReference type="GO" id="GO:0160140">
    <property type="term" value="F:23S rRNA pseudouridine(1911/1915/1917) synthase activity"/>
    <property type="evidence" value="ECO:0007669"/>
    <property type="project" value="UniProtKB-EC"/>
</dbReference>
<keyword evidence="8" id="KW-0456">Lyase</keyword>
<dbReference type="InterPro" id="IPR002942">
    <property type="entry name" value="S4_RNA-bd"/>
</dbReference>
<dbReference type="InterPro" id="IPR050188">
    <property type="entry name" value="RluA_PseudoU_synthase"/>
</dbReference>
<comment type="catalytic activity">
    <reaction evidence="3">
        <text>uridine(1911/1915/1917) in 23S rRNA = pseudouridine(1911/1915/1917) in 23S rRNA</text>
        <dbReference type="Rhea" id="RHEA:42524"/>
        <dbReference type="Rhea" id="RHEA-COMP:10097"/>
        <dbReference type="Rhea" id="RHEA-COMP:10098"/>
        <dbReference type="ChEBI" id="CHEBI:65314"/>
        <dbReference type="ChEBI" id="CHEBI:65315"/>
        <dbReference type="EC" id="5.4.99.23"/>
    </reaction>
</comment>
<dbReference type="EMBL" id="CP005986">
    <property type="protein sequence ID" value="AIA56125.1"/>
    <property type="molecule type" value="Genomic_DNA"/>
</dbReference>
<dbReference type="SUPFAM" id="SSF55120">
    <property type="entry name" value="Pseudouridine synthase"/>
    <property type="match status" value="1"/>
</dbReference>
<gene>
    <name evidence="8" type="ORF">Acaty_c2272</name>
</gene>
<dbReference type="PANTHER" id="PTHR21600">
    <property type="entry name" value="MITOCHONDRIAL RNA PSEUDOURIDINE SYNTHASE"/>
    <property type="match status" value="1"/>
</dbReference>
<dbReference type="GeneID" id="92932343"/>
<dbReference type="Proteomes" id="UP000005522">
    <property type="component" value="Chromosome"/>
</dbReference>
<evidence type="ECO:0000313" key="8">
    <source>
        <dbReference type="EMBL" id="AIA56125.1"/>
    </source>
</evidence>
<sequence length="320" mass="35254">MDDDSTELALTLPVEGAGQRLDAVLKELLPELSRSRLQTLLQQGSVLVDGSAHRPSYRIRGGEGVVLHLPQTPAEHWQAEAMDLTIVHEDSQLLVIDKPAGLATHPGAGRPRGTLANAVLAHCPANERLPRAGIVHRLDMDTSGLLVVAKTELARQSLIAQLADRSMHREYLALVQGALTGGGHVEAPIGRHPQDRLRMTVRRDGRPARTDYRLVERFPRHSLLRLRLATGRTHQIRVHMRHLGHPLVGDPLYGGRPILPAGLGAAGLARWQAFRRQALHAWRLILEHPESGDTCQWEVAMPTDMDELLQVLRSAGQNGH</sequence>
<dbReference type="SUPFAM" id="SSF55174">
    <property type="entry name" value="Alpha-L RNA-binding motif"/>
    <property type="match status" value="1"/>
</dbReference>
<dbReference type="SMART" id="SM00363">
    <property type="entry name" value="S4"/>
    <property type="match status" value="1"/>
</dbReference>
<dbReference type="EC" id="5.4.99.-" evidence="6"/>
<dbReference type="InterPro" id="IPR020103">
    <property type="entry name" value="PsdUridine_synth_cat_dom_sf"/>
</dbReference>
<evidence type="ECO:0000256" key="5">
    <source>
        <dbReference type="PROSITE-ProRule" id="PRU00182"/>
    </source>
</evidence>
<keyword evidence="2 6" id="KW-0413">Isomerase</keyword>
<dbReference type="Gene3D" id="3.10.290.10">
    <property type="entry name" value="RNA-binding S4 domain"/>
    <property type="match status" value="1"/>
</dbReference>